<keyword evidence="6 11" id="KW-0812">Transmembrane</keyword>
<feature type="transmembrane region" description="Helical" evidence="11">
    <location>
        <begin position="12"/>
        <end position="32"/>
    </location>
</feature>
<dbReference type="Gene3D" id="3.55.40.10">
    <property type="entry name" value="minor pseudopilin epsh domain"/>
    <property type="match status" value="1"/>
</dbReference>
<comment type="subcellular location">
    <subcellularLocation>
        <location evidence="1">Cell inner membrane</location>
        <topology evidence="1">Single-pass membrane protein</topology>
    </subcellularLocation>
</comment>
<keyword evidence="7 11" id="KW-1133">Transmembrane helix</keyword>
<dbReference type="PRINTS" id="PR00885">
    <property type="entry name" value="BCTERIALGSPH"/>
</dbReference>
<dbReference type="GO" id="GO:0015627">
    <property type="term" value="C:type II protein secretion system complex"/>
    <property type="evidence" value="ECO:0007669"/>
    <property type="project" value="InterPro"/>
</dbReference>
<dbReference type="InterPro" id="IPR045584">
    <property type="entry name" value="Pilin-like"/>
</dbReference>
<evidence type="ECO:0000259" key="12">
    <source>
        <dbReference type="Pfam" id="PF12019"/>
    </source>
</evidence>
<keyword evidence="5" id="KW-0997">Cell inner membrane</keyword>
<evidence type="ECO:0000256" key="11">
    <source>
        <dbReference type="SAM" id="Phobius"/>
    </source>
</evidence>
<keyword evidence="4" id="KW-0488">Methylation</keyword>
<sequence length="167" mass="18551">MRSAKGLGMGFTLIEVMVVVVIIGILINYVAISFGRNAPGDQLRDEAQRLNSLLELASEEALLRSMLIGVDITEERYGFLSLNEGEWEAVSDNLFRERQLPPGVEISVATALPEGDDEEKRTPEIILLNSGEMTTFELKVSSEQVESYYRLTGNELGELSLEHVSPY</sequence>
<dbReference type="Proteomes" id="UP000886687">
    <property type="component" value="Unassembled WGS sequence"/>
</dbReference>
<accession>A0A9E4N0H1</accession>
<dbReference type="InterPro" id="IPR002416">
    <property type="entry name" value="T2SS_protein-GspH"/>
</dbReference>
<dbReference type="EMBL" id="JAEPDI010000003">
    <property type="protein sequence ID" value="MCG7938539.1"/>
    <property type="molecule type" value="Genomic_DNA"/>
</dbReference>
<evidence type="ECO:0000256" key="3">
    <source>
        <dbReference type="ARBA" id="ARBA00022475"/>
    </source>
</evidence>
<evidence type="ECO:0000256" key="9">
    <source>
        <dbReference type="ARBA" id="ARBA00025772"/>
    </source>
</evidence>
<evidence type="ECO:0000256" key="1">
    <source>
        <dbReference type="ARBA" id="ARBA00004377"/>
    </source>
</evidence>
<organism evidence="13 14">
    <name type="scientific">Candidatus Thiodiazotropha lotti</name>
    <dbReference type="NCBI Taxonomy" id="2792787"/>
    <lineage>
        <taxon>Bacteria</taxon>
        <taxon>Pseudomonadati</taxon>
        <taxon>Pseudomonadota</taxon>
        <taxon>Gammaproteobacteria</taxon>
        <taxon>Chromatiales</taxon>
        <taxon>Sedimenticolaceae</taxon>
        <taxon>Candidatus Thiodiazotropha</taxon>
    </lineage>
</organism>
<dbReference type="GO" id="GO:0015628">
    <property type="term" value="P:protein secretion by the type II secretion system"/>
    <property type="evidence" value="ECO:0007669"/>
    <property type="project" value="InterPro"/>
</dbReference>
<evidence type="ECO:0000256" key="6">
    <source>
        <dbReference type="ARBA" id="ARBA00022692"/>
    </source>
</evidence>
<dbReference type="Pfam" id="PF07963">
    <property type="entry name" value="N_methyl"/>
    <property type="match status" value="1"/>
</dbReference>
<evidence type="ECO:0000256" key="7">
    <source>
        <dbReference type="ARBA" id="ARBA00022989"/>
    </source>
</evidence>
<name>A0A9E4N0H1_9GAMM</name>
<feature type="domain" description="General secretion pathway GspH" evidence="12">
    <location>
        <begin position="46"/>
        <end position="157"/>
    </location>
</feature>
<evidence type="ECO:0000256" key="5">
    <source>
        <dbReference type="ARBA" id="ARBA00022519"/>
    </source>
</evidence>
<proteinExistence type="inferred from homology"/>
<evidence type="ECO:0000256" key="10">
    <source>
        <dbReference type="ARBA" id="ARBA00030775"/>
    </source>
</evidence>
<reference evidence="13" key="1">
    <citation type="journal article" date="2021" name="Proc. Natl. Acad. Sci. U.S.A.">
        <title>Global biogeography of chemosynthetic symbionts reveals both localized and globally distributed symbiont groups. .</title>
        <authorList>
            <person name="Osvatic J.T."/>
            <person name="Wilkins L.G.E."/>
            <person name="Leibrecht L."/>
            <person name="Leray M."/>
            <person name="Zauner S."/>
            <person name="Polzin J."/>
            <person name="Camacho Y."/>
            <person name="Gros O."/>
            <person name="van Gils J.A."/>
            <person name="Eisen J.A."/>
            <person name="Petersen J.M."/>
            <person name="Yuen B."/>
        </authorList>
    </citation>
    <scope>NUCLEOTIDE SEQUENCE</scope>
    <source>
        <strain evidence="13">MAGL173</strain>
    </source>
</reference>
<dbReference type="InterPro" id="IPR022346">
    <property type="entry name" value="T2SS_GspH"/>
</dbReference>
<evidence type="ECO:0000313" key="14">
    <source>
        <dbReference type="Proteomes" id="UP000886687"/>
    </source>
</evidence>
<dbReference type="NCBIfam" id="TIGR01708">
    <property type="entry name" value="typeII_sec_gspH"/>
    <property type="match status" value="1"/>
</dbReference>
<gene>
    <name evidence="13" type="primary">gspH</name>
    <name evidence="13" type="ORF">JAZ04_06735</name>
</gene>
<dbReference type="InterPro" id="IPR049875">
    <property type="entry name" value="TypeII_GspH"/>
</dbReference>
<keyword evidence="3" id="KW-1003">Cell membrane</keyword>
<comment type="caution">
    <text evidence="13">The sequence shown here is derived from an EMBL/GenBank/DDBJ whole genome shotgun (WGS) entry which is preliminary data.</text>
</comment>
<dbReference type="AlphaFoldDB" id="A0A9E4N0H1"/>
<dbReference type="NCBIfam" id="TIGR02532">
    <property type="entry name" value="IV_pilin_GFxxxE"/>
    <property type="match status" value="1"/>
</dbReference>
<protein>
    <recommendedName>
        <fullName evidence="2">Type II secretion system protein H</fullName>
    </recommendedName>
    <alternativeName>
        <fullName evidence="10">General secretion pathway protein H</fullName>
    </alternativeName>
</protein>
<evidence type="ECO:0000256" key="4">
    <source>
        <dbReference type="ARBA" id="ARBA00022481"/>
    </source>
</evidence>
<dbReference type="Pfam" id="PF12019">
    <property type="entry name" value="GspH"/>
    <property type="match status" value="1"/>
</dbReference>
<dbReference type="InterPro" id="IPR012902">
    <property type="entry name" value="N_methyl_site"/>
</dbReference>
<evidence type="ECO:0000313" key="13">
    <source>
        <dbReference type="EMBL" id="MCG7938539.1"/>
    </source>
</evidence>
<evidence type="ECO:0000256" key="2">
    <source>
        <dbReference type="ARBA" id="ARBA00021549"/>
    </source>
</evidence>
<evidence type="ECO:0000256" key="8">
    <source>
        <dbReference type="ARBA" id="ARBA00023136"/>
    </source>
</evidence>
<dbReference type="SUPFAM" id="SSF54523">
    <property type="entry name" value="Pili subunits"/>
    <property type="match status" value="1"/>
</dbReference>
<dbReference type="GO" id="GO:0005886">
    <property type="term" value="C:plasma membrane"/>
    <property type="evidence" value="ECO:0007669"/>
    <property type="project" value="UniProtKB-SubCell"/>
</dbReference>
<comment type="similarity">
    <text evidence="9">Belongs to the GSP H family.</text>
</comment>
<keyword evidence="8 11" id="KW-0472">Membrane</keyword>